<comment type="pathway">
    <text evidence="1">Cofactor biosynthesis; tetrahydrofolate biosynthesis; 2-amino-4-hydroxy-6-hydroxymethyl-7,8-dihydropteridine diphosphate from 7,8-dihydroneopterin triphosphate: step 4/4.</text>
</comment>
<keyword evidence="9" id="KW-0289">Folate biosynthesis</keyword>
<dbReference type="SUPFAM" id="SSF55083">
    <property type="entry name" value="6-hydroxymethyl-7,8-dihydropterin pyrophosphokinase, HPPK"/>
    <property type="match status" value="1"/>
</dbReference>
<evidence type="ECO:0000259" key="13">
    <source>
        <dbReference type="PROSITE" id="PS00794"/>
    </source>
</evidence>
<evidence type="ECO:0000256" key="5">
    <source>
        <dbReference type="ARBA" id="ARBA00022679"/>
    </source>
</evidence>
<dbReference type="GO" id="GO:0046656">
    <property type="term" value="P:folic acid biosynthetic process"/>
    <property type="evidence" value="ECO:0007669"/>
    <property type="project" value="UniProtKB-KW"/>
</dbReference>
<evidence type="ECO:0000256" key="11">
    <source>
        <dbReference type="ARBA" id="ARBA00029766"/>
    </source>
</evidence>
<evidence type="ECO:0000256" key="8">
    <source>
        <dbReference type="ARBA" id="ARBA00022840"/>
    </source>
</evidence>
<dbReference type="GO" id="GO:0003848">
    <property type="term" value="F:2-amino-4-hydroxy-6-hydroxymethyldihydropteridine diphosphokinase activity"/>
    <property type="evidence" value="ECO:0007669"/>
    <property type="project" value="UniProtKB-EC"/>
</dbReference>
<reference evidence="14 15" key="1">
    <citation type="submission" date="2014-08" db="EMBL/GenBank/DDBJ databases">
        <title>Whole genome shotgun sequence of Sphingomonas paucimobilis NBRC 13935.</title>
        <authorList>
            <person name="Hosoyama A."/>
            <person name="Hashimoto M."/>
            <person name="Hosoyama Y."/>
            <person name="Noguchi M."/>
            <person name="Uohara A."/>
            <person name="Ohji S."/>
            <person name="Katano-Makiyama Y."/>
            <person name="Ichikawa N."/>
            <person name="Kimura A."/>
            <person name="Yamazoe A."/>
            <person name="Fujita N."/>
        </authorList>
    </citation>
    <scope>NUCLEOTIDE SEQUENCE [LARGE SCALE GENOMIC DNA]</scope>
    <source>
        <strain evidence="14 15">NBRC 13935</strain>
    </source>
</reference>
<dbReference type="NCBIfam" id="TIGR01498">
    <property type="entry name" value="folK"/>
    <property type="match status" value="1"/>
</dbReference>
<dbReference type="GO" id="GO:0016301">
    <property type="term" value="F:kinase activity"/>
    <property type="evidence" value="ECO:0007669"/>
    <property type="project" value="UniProtKB-KW"/>
</dbReference>
<keyword evidence="5" id="KW-0808">Transferase</keyword>
<comment type="similarity">
    <text evidence="2">Belongs to the HPPK family.</text>
</comment>
<evidence type="ECO:0000256" key="7">
    <source>
        <dbReference type="ARBA" id="ARBA00022777"/>
    </source>
</evidence>
<keyword evidence="8" id="KW-0067">ATP-binding</keyword>
<dbReference type="PANTHER" id="PTHR43071:SF1">
    <property type="entry name" value="2-AMINO-4-HYDROXY-6-HYDROXYMETHYLDIHYDROPTERIDINE PYROPHOSPHOKINASE"/>
    <property type="match status" value="1"/>
</dbReference>
<dbReference type="EMBL" id="BBJS01000018">
    <property type="protein sequence ID" value="GAN13469.1"/>
    <property type="molecule type" value="Genomic_DNA"/>
</dbReference>
<dbReference type="EC" id="2.7.6.3" evidence="3"/>
<evidence type="ECO:0000256" key="3">
    <source>
        <dbReference type="ARBA" id="ARBA00013253"/>
    </source>
</evidence>
<protein>
    <recommendedName>
        <fullName evidence="4">2-amino-4-hydroxy-6-hydroxymethyldihydropteridine pyrophosphokinase</fullName>
        <ecNumber evidence="3">2.7.6.3</ecNumber>
    </recommendedName>
    <alternativeName>
        <fullName evidence="11">6-hydroxymethyl-7,8-dihydropterin pyrophosphokinase</fullName>
    </alternativeName>
    <alternativeName>
        <fullName evidence="12">7,8-dihydro-6-hydroxymethylpterin-pyrophosphokinase</fullName>
    </alternativeName>
</protein>
<keyword evidence="15" id="KW-1185">Reference proteome</keyword>
<keyword evidence="7" id="KW-0418">Kinase</keyword>
<gene>
    <name evidence="14" type="primary">folK</name>
    <name evidence="14" type="ORF">SP6_18_00340</name>
</gene>
<evidence type="ECO:0000313" key="14">
    <source>
        <dbReference type="EMBL" id="GAN13469.1"/>
    </source>
</evidence>
<evidence type="ECO:0000256" key="12">
    <source>
        <dbReference type="ARBA" id="ARBA00033413"/>
    </source>
</evidence>
<dbReference type="GO" id="GO:0005524">
    <property type="term" value="F:ATP binding"/>
    <property type="evidence" value="ECO:0007669"/>
    <property type="project" value="UniProtKB-KW"/>
</dbReference>
<comment type="function">
    <text evidence="10">Catalyzes the transfer of pyrophosphate from adenosine triphosphate (ATP) to 6-hydroxymethyl-7,8-dihydropterin, an enzymatic step in folate biosynthesis pathway.</text>
</comment>
<dbReference type="GeneID" id="78527129"/>
<dbReference type="PANTHER" id="PTHR43071">
    <property type="entry name" value="2-AMINO-4-HYDROXY-6-HYDROXYMETHYLDIHYDROPTERIDINE PYROPHOSPHOKINASE"/>
    <property type="match status" value="1"/>
</dbReference>
<evidence type="ECO:0000256" key="1">
    <source>
        <dbReference type="ARBA" id="ARBA00005051"/>
    </source>
</evidence>
<dbReference type="InterPro" id="IPR000550">
    <property type="entry name" value="Hppk"/>
</dbReference>
<sequence>MTTTSYAIALGSNRPGRHGGPHAEVRAALAAMEVTIGTVTAVSPILTTAPVGPSIRAFANAAALVESALTPSEMLAELKGIERRFGRRRGQRWGARVIDLDIILWSGGKWRSPELIVPHIAYADRAFVLHPLAQIAADWRDPRDGRRISHMRHGVDRRRPRP</sequence>
<evidence type="ECO:0000256" key="10">
    <source>
        <dbReference type="ARBA" id="ARBA00029409"/>
    </source>
</evidence>
<proteinExistence type="inferred from homology"/>
<organism evidence="14 15">
    <name type="scientific">Sphingomonas paucimobilis NBRC 13935</name>
    <dbReference type="NCBI Taxonomy" id="1219050"/>
    <lineage>
        <taxon>Bacteria</taxon>
        <taxon>Pseudomonadati</taxon>
        <taxon>Pseudomonadota</taxon>
        <taxon>Alphaproteobacteria</taxon>
        <taxon>Sphingomonadales</taxon>
        <taxon>Sphingomonadaceae</taxon>
        <taxon>Sphingomonas</taxon>
    </lineage>
</organism>
<dbReference type="AlphaFoldDB" id="A0A0C9N1M5"/>
<feature type="domain" description="7,8-dihydro-6-hydroxymethylpterin-pyrophosphokinase" evidence="13">
    <location>
        <begin position="92"/>
        <end position="103"/>
    </location>
</feature>
<comment type="caution">
    <text evidence="14">The sequence shown here is derived from an EMBL/GenBank/DDBJ whole genome shotgun (WGS) entry which is preliminary data.</text>
</comment>
<dbReference type="Pfam" id="PF01288">
    <property type="entry name" value="HPPK"/>
    <property type="match status" value="1"/>
</dbReference>
<dbReference type="UniPathway" id="UPA00077">
    <property type="reaction ID" value="UER00155"/>
</dbReference>
<evidence type="ECO:0000313" key="15">
    <source>
        <dbReference type="Proteomes" id="UP000032025"/>
    </source>
</evidence>
<evidence type="ECO:0000256" key="2">
    <source>
        <dbReference type="ARBA" id="ARBA00005810"/>
    </source>
</evidence>
<dbReference type="RefSeq" id="WP_007403901.1">
    <property type="nucleotide sequence ID" value="NZ_BBJS01000018.1"/>
</dbReference>
<keyword evidence="6" id="KW-0547">Nucleotide-binding</keyword>
<dbReference type="InterPro" id="IPR035907">
    <property type="entry name" value="Hppk_sf"/>
</dbReference>
<dbReference type="Gene3D" id="3.30.70.560">
    <property type="entry name" value="7,8-Dihydro-6-hydroxymethylpterin-pyrophosphokinase HPPK"/>
    <property type="match status" value="1"/>
</dbReference>
<evidence type="ECO:0000256" key="4">
    <source>
        <dbReference type="ARBA" id="ARBA00016218"/>
    </source>
</evidence>
<accession>A0A0C9N1M5</accession>
<name>A0A0C9N1M5_SPHPI</name>
<dbReference type="Proteomes" id="UP000032025">
    <property type="component" value="Unassembled WGS sequence"/>
</dbReference>
<evidence type="ECO:0000256" key="9">
    <source>
        <dbReference type="ARBA" id="ARBA00022909"/>
    </source>
</evidence>
<dbReference type="PROSITE" id="PS00794">
    <property type="entry name" value="HPPK"/>
    <property type="match status" value="1"/>
</dbReference>
<dbReference type="CDD" id="cd00483">
    <property type="entry name" value="HPPK"/>
    <property type="match status" value="1"/>
</dbReference>
<evidence type="ECO:0000256" key="6">
    <source>
        <dbReference type="ARBA" id="ARBA00022741"/>
    </source>
</evidence>
<dbReference type="GO" id="GO:0046654">
    <property type="term" value="P:tetrahydrofolate biosynthetic process"/>
    <property type="evidence" value="ECO:0007669"/>
    <property type="project" value="UniProtKB-UniPathway"/>
</dbReference>